<dbReference type="STRING" id="742817.HMPREF9449_01789"/>
<gene>
    <name evidence="1" type="ORF">HMPREF9449_01789</name>
</gene>
<evidence type="ECO:0000313" key="2">
    <source>
        <dbReference type="Proteomes" id="UP000004892"/>
    </source>
</evidence>
<dbReference type="PATRIC" id="fig|742817.3.peg.1903"/>
<dbReference type="GeneID" id="98069352"/>
<sequence>MQKVQLRGDTLIRWLKYNPILSEREIILVATDPNEPTNYNMYKIGDGRRRFNALPFRGLPAIQCRGNSQTDVMSQKAVTDQLIKLEETLKEVKIEIAGCNSHKQNTDSGTIQRSFLINNILLKCCCNGLVVRNECDCEYADFTVRDLYIKGKLYCEHVVEAEVEQVKIKNNLIILNDGETHTGVKDGFSGIEIDRGTEEHFFLLFEEETKGLQAGFGSQLFGIMCMDKGFQNGDLAQWDAEQGMFVACKNLDNDYMRMKGPFHNGSFPVWDAEQEIFVEQVAESGKNYMKMLTPFQEGEIPIWNTEQQLFVPGSGLPDNVMLKGEGFEDRDGVVWDESHKQFVPGIPFDPLCLRKNRIMVLSSLPVVGMEEGDIIILDKNAATPPNTAEELNKKNPYLMKSDIVDNVNSEETQKVLSARMGYVLSHSTPSSEGWGTNEDFVKGFEENAGNLF</sequence>
<dbReference type="RefSeq" id="WP_009136937.1">
    <property type="nucleotide sequence ID" value="NZ_JH594596.1"/>
</dbReference>
<dbReference type="EMBL" id="ADMC01000023">
    <property type="protein sequence ID" value="EHP47182.1"/>
    <property type="molecule type" value="Genomic_DNA"/>
</dbReference>
<reference evidence="1 2" key="1">
    <citation type="submission" date="2012-01" db="EMBL/GenBank/DDBJ databases">
        <title>The Genome Sequence of Odoribacter laneus YIT 12061.</title>
        <authorList>
            <consortium name="The Broad Institute Genome Sequencing Platform"/>
            <person name="Earl A."/>
            <person name="Ward D."/>
            <person name="Feldgarden M."/>
            <person name="Gevers D."/>
            <person name="Morotomi M."/>
            <person name="Young S.K."/>
            <person name="Zeng Q."/>
            <person name="Gargeya S."/>
            <person name="Fitzgerald M."/>
            <person name="Haas B."/>
            <person name="Abouelleil A."/>
            <person name="Alvarado L."/>
            <person name="Arachchi H.M."/>
            <person name="Berlin A."/>
            <person name="Chapman S.B."/>
            <person name="Gearin G."/>
            <person name="Goldberg J."/>
            <person name="Griggs A."/>
            <person name="Gujja S."/>
            <person name="Hansen M."/>
            <person name="Heiman D."/>
            <person name="Howarth C."/>
            <person name="Larimer J."/>
            <person name="Lui A."/>
            <person name="MacDonald P.J.P."/>
            <person name="McCowen C."/>
            <person name="Montmayeur A."/>
            <person name="Murphy C."/>
            <person name="Neiman D."/>
            <person name="Pearson M."/>
            <person name="Priest M."/>
            <person name="Roberts A."/>
            <person name="Saif S."/>
            <person name="Shea T."/>
            <person name="Sisk P."/>
            <person name="Stolte C."/>
            <person name="Sykes S."/>
            <person name="Wortman J."/>
            <person name="Nusbaum C."/>
            <person name="Birren B."/>
        </authorList>
    </citation>
    <scope>NUCLEOTIDE SEQUENCE [LARGE SCALE GENOMIC DNA]</scope>
    <source>
        <strain evidence="1 2">YIT 12061</strain>
    </source>
</reference>
<dbReference type="Proteomes" id="UP000004892">
    <property type="component" value="Unassembled WGS sequence"/>
</dbReference>
<dbReference type="SUPFAM" id="SSF69349">
    <property type="entry name" value="Phage fibre proteins"/>
    <property type="match status" value="1"/>
</dbReference>
<proteinExistence type="predicted"/>
<organism evidence="1 2">
    <name type="scientific">Odoribacter laneus YIT 12061</name>
    <dbReference type="NCBI Taxonomy" id="742817"/>
    <lineage>
        <taxon>Bacteria</taxon>
        <taxon>Pseudomonadati</taxon>
        <taxon>Bacteroidota</taxon>
        <taxon>Bacteroidia</taxon>
        <taxon>Bacteroidales</taxon>
        <taxon>Odoribacteraceae</taxon>
        <taxon>Odoribacter</taxon>
    </lineage>
</organism>
<accession>H1DHQ3</accession>
<comment type="caution">
    <text evidence="1">The sequence shown here is derived from an EMBL/GenBank/DDBJ whole genome shotgun (WGS) entry which is preliminary data.</text>
</comment>
<evidence type="ECO:0000313" key="1">
    <source>
        <dbReference type="EMBL" id="EHP47182.1"/>
    </source>
</evidence>
<protein>
    <submittedName>
        <fullName evidence="1">Uncharacterized protein</fullName>
    </submittedName>
</protein>
<dbReference type="HOGENOM" id="CLU_605262_0_0_10"/>
<keyword evidence="2" id="KW-1185">Reference proteome</keyword>
<name>H1DHQ3_9BACT</name>
<dbReference type="AlphaFoldDB" id="H1DHQ3"/>